<dbReference type="AlphaFoldDB" id="A0A316UUB0"/>
<feature type="region of interest" description="Disordered" evidence="8">
    <location>
        <begin position="135"/>
        <end position="186"/>
    </location>
</feature>
<evidence type="ECO:0000256" key="6">
    <source>
        <dbReference type="ARBA" id="ARBA00023187"/>
    </source>
</evidence>
<reference evidence="10 11" key="1">
    <citation type="journal article" date="2018" name="Mol. Biol. Evol.">
        <title>Broad Genomic Sampling Reveals a Smut Pathogenic Ancestry of the Fungal Clade Ustilaginomycotina.</title>
        <authorList>
            <person name="Kijpornyongpan T."/>
            <person name="Mondo S.J."/>
            <person name="Barry K."/>
            <person name="Sandor L."/>
            <person name="Lee J."/>
            <person name="Lipzen A."/>
            <person name="Pangilinan J."/>
            <person name="LaButti K."/>
            <person name="Hainaut M."/>
            <person name="Henrissat B."/>
            <person name="Grigoriev I.V."/>
            <person name="Spatafora J.W."/>
            <person name="Aime M.C."/>
        </authorList>
    </citation>
    <scope>NUCLEOTIDE SEQUENCE [LARGE SCALE GENOMIC DNA]</scope>
    <source>
        <strain evidence="10 11">MCA 5214</strain>
    </source>
</reference>
<dbReference type="PANTHER" id="PTHR12707:SF0">
    <property type="entry name" value="PININ"/>
    <property type="match status" value="1"/>
</dbReference>
<keyword evidence="4" id="KW-0805">Transcription regulation</keyword>
<keyword evidence="7" id="KW-0539">Nucleus</keyword>
<dbReference type="RefSeq" id="XP_025363508.1">
    <property type="nucleotide sequence ID" value="XM_025508126.1"/>
</dbReference>
<keyword evidence="5" id="KW-0804">Transcription</keyword>
<dbReference type="Pfam" id="PF04696">
    <property type="entry name" value="Pinin_SDK_memA"/>
    <property type="match status" value="1"/>
</dbReference>
<dbReference type="EMBL" id="KZ819664">
    <property type="protein sequence ID" value="PWN28896.1"/>
    <property type="molecule type" value="Genomic_DNA"/>
</dbReference>
<dbReference type="GO" id="GO:0006397">
    <property type="term" value="P:mRNA processing"/>
    <property type="evidence" value="ECO:0007669"/>
    <property type="project" value="UniProtKB-KW"/>
</dbReference>
<dbReference type="Proteomes" id="UP000245884">
    <property type="component" value="Unassembled WGS sequence"/>
</dbReference>
<evidence type="ECO:0000256" key="4">
    <source>
        <dbReference type="ARBA" id="ARBA00023015"/>
    </source>
</evidence>
<accession>A0A316UUB0</accession>
<dbReference type="InterPro" id="IPR039853">
    <property type="entry name" value="Pinin"/>
</dbReference>
<evidence type="ECO:0000256" key="3">
    <source>
        <dbReference type="ARBA" id="ARBA00022664"/>
    </source>
</evidence>
<sequence length="381" mass="41510">MAQAVEAQSASIDDQPQASSSRSPPPPPNPRPRRSAEDGARGKRLLGMLNATLGQAKRQAEAHRTDAKRRATIDARSQARLDKERRDIDAKQSLQRQCQKELALVHELLEGEAAHRSLRAQKRRLASFLVTSSPGLVRGGERQRHASRFGRHVDGPSSSSSSTPHPMHDVAPSVPSSLPPPTSRSDYERKRWPIYYLPRKLTAQQEDMLDDQEDRVDAEIDEADRLWQERKGRMEDELQSLRERTQEMASRLEGEADGGEENQQEEGRKLPRVAPMKGDEEQSQPSGPVEGDMDVDDGQLGSNHHSVADAALVASTAKAGASPTPDPTALIGPPQDAAASSKGQEDDDAKMQTAVAHAKVGDDRQDTQGPPADPVIDASSA</sequence>
<keyword evidence="11" id="KW-1185">Reference proteome</keyword>
<dbReference type="GO" id="GO:0071013">
    <property type="term" value="C:catalytic step 2 spliceosome"/>
    <property type="evidence" value="ECO:0007669"/>
    <property type="project" value="TreeGrafter"/>
</dbReference>
<evidence type="ECO:0000256" key="2">
    <source>
        <dbReference type="ARBA" id="ARBA00010386"/>
    </source>
</evidence>
<evidence type="ECO:0000256" key="1">
    <source>
        <dbReference type="ARBA" id="ARBA00004123"/>
    </source>
</evidence>
<feature type="compositionally biased region" description="Basic and acidic residues" evidence="8">
    <location>
        <begin position="225"/>
        <end position="254"/>
    </location>
</feature>
<dbReference type="GO" id="GO:0008380">
    <property type="term" value="P:RNA splicing"/>
    <property type="evidence" value="ECO:0007669"/>
    <property type="project" value="UniProtKB-KW"/>
</dbReference>
<dbReference type="STRING" id="1569628.A0A316UUB0"/>
<evidence type="ECO:0000256" key="5">
    <source>
        <dbReference type="ARBA" id="ARBA00023163"/>
    </source>
</evidence>
<evidence type="ECO:0000313" key="11">
    <source>
        <dbReference type="Proteomes" id="UP000245884"/>
    </source>
</evidence>
<evidence type="ECO:0000259" key="9">
    <source>
        <dbReference type="Pfam" id="PF04696"/>
    </source>
</evidence>
<comment type="subcellular location">
    <subcellularLocation>
        <location evidence="1">Nucleus</location>
    </subcellularLocation>
</comment>
<dbReference type="GeneID" id="37029949"/>
<name>A0A316UUB0_9BASI</name>
<keyword evidence="6" id="KW-0508">mRNA splicing</keyword>
<comment type="similarity">
    <text evidence="2">Belongs to the pinin family.</text>
</comment>
<organism evidence="10 11">
    <name type="scientific">Jaminaea rosea</name>
    <dbReference type="NCBI Taxonomy" id="1569628"/>
    <lineage>
        <taxon>Eukaryota</taxon>
        <taxon>Fungi</taxon>
        <taxon>Dikarya</taxon>
        <taxon>Basidiomycota</taxon>
        <taxon>Ustilaginomycotina</taxon>
        <taxon>Exobasidiomycetes</taxon>
        <taxon>Microstromatales</taxon>
        <taxon>Microstromatales incertae sedis</taxon>
        <taxon>Jaminaea</taxon>
    </lineage>
</organism>
<protein>
    <recommendedName>
        <fullName evidence="9">Pinin/SDK/MemA protein domain-containing protein</fullName>
    </recommendedName>
</protein>
<evidence type="ECO:0000256" key="8">
    <source>
        <dbReference type="SAM" id="MobiDB-lite"/>
    </source>
</evidence>
<dbReference type="OrthoDB" id="330772at2759"/>
<evidence type="ECO:0000313" key="10">
    <source>
        <dbReference type="EMBL" id="PWN28896.1"/>
    </source>
</evidence>
<feature type="domain" description="Pinin/SDK/MemA protein" evidence="9">
    <location>
        <begin position="38"/>
        <end position="133"/>
    </location>
</feature>
<dbReference type="PANTHER" id="PTHR12707">
    <property type="entry name" value="PINN"/>
    <property type="match status" value="1"/>
</dbReference>
<feature type="compositionally biased region" description="Basic and acidic residues" evidence="8">
    <location>
        <begin position="58"/>
        <end position="90"/>
    </location>
</feature>
<feature type="region of interest" description="Disordered" evidence="8">
    <location>
        <begin position="225"/>
        <end position="381"/>
    </location>
</feature>
<dbReference type="InterPro" id="IPR006786">
    <property type="entry name" value="Pinin_SDK_MemA"/>
</dbReference>
<feature type="compositionally biased region" description="Acidic residues" evidence="8">
    <location>
        <begin position="255"/>
        <end position="264"/>
    </location>
</feature>
<keyword evidence="3" id="KW-0507">mRNA processing</keyword>
<feature type="region of interest" description="Disordered" evidence="8">
    <location>
        <begin position="1"/>
        <end position="92"/>
    </location>
</feature>
<evidence type="ECO:0000256" key="7">
    <source>
        <dbReference type="ARBA" id="ARBA00023242"/>
    </source>
</evidence>
<feature type="compositionally biased region" description="Polar residues" evidence="8">
    <location>
        <begin position="1"/>
        <end position="18"/>
    </location>
</feature>
<gene>
    <name evidence="10" type="ORF">BDZ90DRAFT_258969</name>
</gene>
<proteinExistence type="inferred from homology"/>